<evidence type="ECO:0000256" key="4">
    <source>
        <dbReference type="ARBA" id="ARBA00022801"/>
    </source>
</evidence>
<evidence type="ECO:0000256" key="7">
    <source>
        <dbReference type="ARBA" id="ARBA00023242"/>
    </source>
</evidence>
<accession>K1QVS6</accession>
<evidence type="ECO:0000256" key="1">
    <source>
        <dbReference type="ARBA" id="ARBA00004123"/>
    </source>
</evidence>
<dbReference type="InParanoid" id="K1QVS6"/>
<evidence type="ECO:0000256" key="6">
    <source>
        <dbReference type="ARBA" id="ARBA00023204"/>
    </source>
</evidence>
<dbReference type="Pfam" id="PF03167">
    <property type="entry name" value="UDG"/>
    <property type="match status" value="1"/>
</dbReference>
<keyword evidence="5" id="KW-0238">DNA-binding</keyword>
<evidence type="ECO:0000256" key="8">
    <source>
        <dbReference type="SAM" id="MobiDB-lite"/>
    </source>
</evidence>
<dbReference type="GO" id="GO:0017065">
    <property type="term" value="F:single-strand selective uracil DNA N-glycosylase activity"/>
    <property type="evidence" value="ECO:0007669"/>
    <property type="project" value="InterPro"/>
</dbReference>
<dbReference type="PANTHER" id="PTHR13235">
    <property type="entry name" value="SINGLE-STRAND SELECTIVE MONOFUNCTIONAL URACIL DNA GLYCOSYLASE"/>
    <property type="match status" value="1"/>
</dbReference>
<protein>
    <submittedName>
        <fullName evidence="10">Single-strand selective monofunctional uracil DNA glycosylase</fullName>
    </submittedName>
</protein>
<dbReference type="HOGENOM" id="CLU_427143_0_0_1"/>
<reference evidence="10" key="1">
    <citation type="journal article" date="2012" name="Nature">
        <title>The oyster genome reveals stress adaptation and complexity of shell formation.</title>
        <authorList>
            <person name="Zhang G."/>
            <person name="Fang X."/>
            <person name="Guo X."/>
            <person name="Li L."/>
            <person name="Luo R."/>
            <person name="Xu F."/>
            <person name="Yang P."/>
            <person name="Zhang L."/>
            <person name="Wang X."/>
            <person name="Qi H."/>
            <person name="Xiong Z."/>
            <person name="Que H."/>
            <person name="Xie Y."/>
            <person name="Holland P.W."/>
            <person name="Paps J."/>
            <person name="Zhu Y."/>
            <person name="Wu F."/>
            <person name="Chen Y."/>
            <person name="Wang J."/>
            <person name="Peng C."/>
            <person name="Meng J."/>
            <person name="Yang L."/>
            <person name="Liu J."/>
            <person name="Wen B."/>
            <person name="Zhang N."/>
            <person name="Huang Z."/>
            <person name="Zhu Q."/>
            <person name="Feng Y."/>
            <person name="Mount A."/>
            <person name="Hedgecock D."/>
            <person name="Xu Z."/>
            <person name="Liu Y."/>
            <person name="Domazet-Loso T."/>
            <person name="Du Y."/>
            <person name="Sun X."/>
            <person name="Zhang S."/>
            <person name="Liu B."/>
            <person name="Cheng P."/>
            <person name="Jiang X."/>
            <person name="Li J."/>
            <person name="Fan D."/>
            <person name="Wang W."/>
            <person name="Fu W."/>
            <person name="Wang T."/>
            <person name="Wang B."/>
            <person name="Zhang J."/>
            <person name="Peng Z."/>
            <person name="Li Y."/>
            <person name="Li N."/>
            <person name="Wang J."/>
            <person name="Chen M."/>
            <person name="He Y."/>
            <person name="Tan F."/>
            <person name="Song X."/>
            <person name="Zheng Q."/>
            <person name="Huang R."/>
            <person name="Yang H."/>
            <person name="Du X."/>
            <person name="Chen L."/>
            <person name="Yang M."/>
            <person name="Gaffney P.M."/>
            <person name="Wang S."/>
            <person name="Luo L."/>
            <person name="She Z."/>
            <person name="Ming Y."/>
            <person name="Huang W."/>
            <person name="Zhang S."/>
            <person name="Huang B."/>
            <person name="Zhang Y."/>
            <person name="Qu T."/>
            <person name="Ni P."/>
            <person name="Miao G."/>
            <person name="Wang J."/>
            <person name="Wang Q."/>
            <person name="Steinberg C.E."/>
            <person name="Wang H."/>
            <person name="Li N."/>
            <person name="Qian L."/>
            <person name="Zhang G."/>
            <person name="Li Y."/>
            <person name="Yang H."/>
            <person name="Liu X."/>
            <person name="Wang J."/>
            <person name="Yin Y."/>
            <person name="Wang J."/>
        </authorList>
    </citation>
    <scope>NUCLEOTIDE SEQUENCE [LARGE SCALE GENOMIC DNA]</scope>
    <source>
        <strain evidence="10">05x7-T-G4-1.051#20</strain>
    </source>
</reference>
<proteinExistence type="inferred from homology"/>
<dbReference type="InterPro" id="IPR036895">
    <property type="entry name" value="Uracil-DNA_glycosylase-like_sf"/>
</dbReference>
<name>K1QVS6_MAGGI</name>
<dbReference type="RefSeq" id="XP_011427768.2">
    <property type="nucleotide sequence ID" value="XM_011429466.4"/>
</dbReference>
<evidence type="ECO:0000256" key="5">
    <source>
        <dbReference type="ARBA" id="ARBA00023125"/>
    </source>
</evidence>
<keyword evidence="4" id="KW-0378">Hydrolase</keyword>
<dbReference type="AlphaFoldDB" id="K1QVS6"/>
<dbReference type="GO" id="GO:0006284">
    <property type="term" value="P:base-excision repair"/>
    <property type="evidence" value="ECO:0007669"/>
    <property type="project" value="InterPro"/>
</dbReference>
<dbReference type="OrthoDB" id="408702at2759"/>
<feature type="compositionally biased region" description="Polar residues" evidence="8">
    <location>
        <begin position="168"/>
        <end position="179"/>
    </location>
</feature>
<evidence type="ECO:0000256" key="2">
    <source>
        <dbReference type="ARBA" id="ARBA00007889"/>
    </source>
</evidence>
<keyword evidence="7" id="KW-0539">Nucleus</keyword>
<evidence type="ECO:0000256" key="3">
    <source>
        <dbReference type="ARBA" id="ARBA00022763"/>
    </source>
</evidence>
<dbReference type="GO" id="GO:0003677">
    <property type="term" value="F:DNA binding"/>
    <property type="evidence" value="ECO:0007669"/>
    <property type="project" value="UniProtKB-KW"/>
</dbReference>
<organism evidence="10">
    <name type="scientific">Magallana gigas</name>
    <name type="common">Pacific oyster</name>
    <name type="synonym">Crassostrea gigas</name>
    <dbReference type="NCBI Taxonomy" id="29159"/>
    <lineage>
        <taxon>Eukaryota</taxon>
        <taxon>Metazoa</taxon>
        <taxon>Spiralia</taxon>
        <taxon>Lophotrochozoa</taxon>
        <taxon>Mollusca</taxon>
        <taxon>Bivalvia</taxon>
        <taxon>Autobranchia</taxon>
        <taxon>Pteriomorphia</taxon>
        <taxon>Ostreida</taxon>
        <taxon>Ostreoidea</taxon>
        <taxon>Ostreidae</taxon>
        <taxon>Magallana</taxon>
    </lineage>
</organism>
<dbReference type="EMBL" id="JH816363">
    <property type="protein sequence ID" value="EKC40972.1"/>
    <property type="molecule type" value="Genomic_DNA"/>
</dbReference>
<dbReference type="GO" id="GO:0000703">
    <property type="term" value="F:oxidized pyrimidine nucleobase lesion DNA N-glycosylase activity"/>
    <property type="evidence" value="ECO:0007669"/>
    <property type="project" value="TreeGrafter"/>
</dbReference>
<dbReference type="SUPFAM" id="SSF52141">
    <property type="entry name" value="Uracil-DNA glycosylase-like"/>
    <property type="match status" value="1"/>
</dbReference>
<dbReference type="Gene3D" id="3.40.470.10">
    <property type="entry name" value="Uracil-DNA glycosylase-like domain"/>
    <property type="match status" value="1"/>
</dbReference>
<feature type="region of interest" description="Disordered" evidence="8">
    <location>
        <begin position="132"/>
        <end position="195"/>
    </location>
</feature>
<keyword evidence="3" id="KW-0227">DNA damage</keyword>
<evidence type="ECO:0000313" key="10">
    <source>
        <dbReference type="EMBL" id="EKC40972.1"/>
    </source>
</evidence>
<comment type="similarity">
    <text evidence="2">Belongs to the uracil-DNA glycosylase (UDG) superfamily. SMUG1 family.</text>
</comment>
<dbReference type="GO" id="GO:0005634">
    <property type="term" value="C:nucleus"/>
    <property type="evidence" value="ECO:0007669"/>
    <property type="project" value="UniProtKB-SubCell"/>
</dbReference>
<dbReference type="InterPro" id="IPR005122">
    <property type="entry name" value="Uracil-DNA_glycosylase-like"/>
</dbReference>
<dbReference type="PANTHER" id="PTHR13235:SF2">
    <property type="entry name" value="SINGLE-STRAND SELECTIVE MONOFUNCTIONAL URACIL DNA GLYCOSYLASE"/>
    <property type="match status" value="1"/>
</dbReference>
<keyword evidence="6" id="KW-0234">DNA repair</keyword>
<dbReference type="CDD" id="cd19374">
    <property type="entry name" value="UDG-F3_SMUG1-like"/>
    <property type="match status" value="1"/>
</dbReference>
<evidence type="ECO:0000259" key="9">
    <source>
        <dbReference type="Pfam" id="PF03167"/>
    </source>
</evidence>
<dbReference type="KEGG" id="crg:105328539"/>
<feature type="domain" description="Uracil-DNA glycosylase-like" evidence="9">
    <location>
        <begin position="286"/>
        <end position="465"/>
    </location>
</feature>
<dbReference type="InterPro" id="IPR039134">
    <property type="entry name" value="SMUG1"/>
</dbReference>
<gene>
    <name evidence="10" type="ORF">CGI_10028697</name>
</gene>
<comment type="subcellular location">
    <subcellularLocation>
        <location evidence="1">Nucleus</location>
    </subcellularLocation>
</comment>
<dbReference type="FunFam" id="3.40.470.10:FF:000005">
    <property type="entry name" value="Single-strand selective monofunctional uracil DNA glycosylase"/>
    <property type="match status" value="1"/>
</dbReference>
<sequence length="641" mass="72177">MDNRDYLYPTYADGIPHPSQFQQTENNFVKQEYQGPWESSAPFASEPFYAGQNQYPPPGYGNMSNNYCAYPPNYPQSAPEYPEFGANIGSYPHGFGAGTSAPYPGSVPLNHLTNSYAVNQFPPHYYPSAEFNHPSQVYSNHPSHHPSHHPSQVFNNHPYLNQPREDSSNFGKYKTSNKPSLAKPYTKSNHQESSLPPDPFYGNWWAIAQTEDAAADGAEEKEKVVPQTILNFERDDSLCEVGNALLRTQRVLCENLQGLTFNEPVAHVYSPAVYAFQTYKEFIRKYCTSEKKVLFVGINPGPWGMVQSGVPFGERAFVRDWLEIQGLILKPAWEHPKRPILGLECTRSEVSGKKLWTLIKSLSGRPENFFQHCFLHNICPLSFLSKTGSNITPPDILPAEKRNQLNQICDASLTEVIRILKVEIVVAIGRYVETRVKNIIKNGNLPEFRVECLAHPSPLNRKAGNRWAEIAEEQLREFGVLSYIKSDHTVSGIKQDFSESEASEQDSFTDGNFVQHPLAVQSSLEKEQPSDARNPFSDSTFVKQEPVFDIKCTNQVAAPEPPFLKQEPVFDAPCTKDFAPSDTPIIVQNPFSDSSFAQQEQSTKVPFVEPSLYHDRKPMEPGLASDLDINSVVQDTKECHY</sequence>